<evidence type="ECO:0000256" key="1">
    <source>
        <dbReference type="SAM" id="MobiDB-lite"/>
    </source>
</evidence>
<dbReference type="PANTHER" id="PTHR36456:SF1">
    <property type="entry name" value="UPF0232 PROTEIN SCO3875"/>
    <property type="match status" value="1"/>
</dbReference>
<sequence length="200" mass="21997">MPVDPHRFDDEIDAPAALLSRLRVAAADRGEGRLTGHAAQKILKNFGATMSAEPGEKKPRQFRNNSFDPRTLGGYTGPGKSVRDPKELTSIMETMISARGWKEPVAVSSVLSRWDDLMGSYFADHVKPEGFQDGVVTVRCSTTAWATQVKLMRGEILQTFSRELGDGVVQKIVVHGPHTPSWKKGKFVAPYGRGPRDTYG</sequence>
<evidence type="ECO:0000313" key="3">
    <source>
        <dbReference type="Proteomes" id="UP000516421"/>
    </source>
</evidence>
<dbReference type="AlphaFoldDB" id="A0A7H2BJR7"/>
<accession>A0A7H2BJR7</accession>
<name>A0A7H2BJR7_9MICC</name>
<organism evidence="2 3">
    <name type="scientific">Rothia amarae</name>
    <dbReference type="NCBI Taxonomy" id="169480"/>
    <lineage>
        <taxon>Bacteria</taxon>
        <taxon>Bacillati</taxon>
        <taxon>Actinomycetota</taxon>
        <taxon>Actinomycetes</taxon>
        <taxon>Micrococcales</taxon>
        <taxon>Micrococcaceae</taxon>
        <taxon>Rothia</taxon>
    </lineage>
</organism>
<dbReference type="InterPro" id="IPR007922">
    <property type="entry name" value="DciA-like"/>
</dbReference>
<gene>
    <name evidence="2" type="ORF">IDM48_00120</name>
</gene>
<dbReference type="EMBL" id="CP061538">
    <property type="protein sequence ID" value="QNV39913.1"/>
    <property type="molecule type" value="Genomic_DNA"/>
</dbReference>
<evidence type="ECO:0000313" key="2">
    <source>
        <dbReference type="EMBL" id="QNV39913.1"/>
    </source>
</evidence>
<dbReference type="Proteomes" id="UP000516421">
    <property type="component" value="Chromosome"/>
</dbReference>
<dbReference type="Pfam" id="PF05258">
    <property type="entry name" value="DciA"/>
    <property type="match status" value="1"/>
</dbReference>
<dbReference type="RefSeq" id="WP_145175967.1">
    <property type="nucleotide sequence ID" value="NZ_CP061538.1"/>
</dbReference>
<dbReference type="PANTHER" id="PTHR36456">
    <property type="entry name" value="UPF0232 PROTEIN SCO3875"/>
    <property type="match status" value="1"/>
</dbReference>
<dbReference type="KEGG" id="rama:IDM48_00120"/>
<protein>
    <submittedName>
        <fullName evidence="2">DUF721 domain-containing protein</fullName>
    </submittedName>
</protein>
<keyword evidence="3" id="KW-1185">Reference proteome</keyword>
<feature type="region of interest" description="Disordered" evidence="1">
    <location>
        <begin position="51"/>
        <end position="84"/>
    </location>
</feature>
<proteinExistence type="predicted"/>
<reference evidence="2 3" key="1">
    <citation type="submission" date="2020-09" db="EMBL/GenBank/DDBJ databases">
        <title>Investigation of environmental microbe.</title>
        <authorList>
            <person name="Ou Y."/>
            <person name="Kang Q."/>
        </authorList>
    </citation>
    <scope>NUCLEOTIDE SEQUENCE [LARGE SCALE GENOMIC DNA]</scope>
    <source>
        <strain evidence="2 3">KJZ-9</strain>
    </source>
</reference>